<dbReference type="Gene3D" id="3.40.50.300">
    <property type="entry name" value="P-loop containing nucleotide triphosphate hydrolases"/>
    <property type="match status" value="1"/>
</dbReference>
<reference evidence="5" key="1">
    <citation type="submission" date="2018-11" db="EMBL/GenBank/DDBJ databases">
        <title>Henneguya salminicola genome and transcriptome.</title>
        <authorList>
            <person name="Yahalomi D."/>
            <person name="Atkinson S.D."/>
            <person name="Neuhof M."/>
            <person name="Chang E.S."/>
            <person name="Philippe H."/>
            <person name="Cartwright P."/>
            <person name="Bartholomew J.L."/>
            <person name="Huchon D."/>
        </authorList>
    </citation>
    <scope>NUCLEOTIDE SEQUENCE</scope>
    <source>
        <strain evidence="5">Hz1</strain>
        <tissue evidence="5">Whole</tissue>
    </source>
</reference>
<dbReference type="InterPro" id="IPR000850">
    <property type="entry name" value="Adenylat/UMP-CMP_kin"/>
</dbReference>
<dbReference type="GO" id="GO:0006139">
    <property type="term" value="P:nucleobase-containing compound metabolic process"/>
    <property type="evidence" value="ECO:0007669"/>
    <property type="project" value="InterPro"/>
</dbReference>
<dbReference type="GO" id="GO:0005524">
    <property type="term" value="F:ATP binding"/>
    <property type="evidence" value="ECO:0007669"/>
    <property type="project" value="InterPro"/>
</dbReference>
<sequence>MQPSVIFVLGPPGSGKGTQCELLTQKYKIYHLSAGELLRQEKDSSSDVGKKIEYYMKEGLIVPVNVTIGLIEKEMNRIGKSNTFLIDGFPRNLENLHGWNDIMSDKVNVQCVLWFNIHENVIE</sequence>
<dbReference type="Pfam" id="PF00406">
    <property type="entry name" value="ADK"/>
    <property type="match status" value="1"/>
</dbReference>
<name>A0A6G3MGW4_HENSL</name>
<evidence type="ECO:0000256" key="1">
    <source>
        <dbReference type="ARBA" id="ARBA00022679"/>
    </source>
</evidence>
<accession>A0A6G3MGW4</accession>
<keyword evidence="2" id="KW-0547">Nucleotide-binding</keyword>
<evidence type="ECO:0000313" key="5">
    <source>
        <dbReference type="EMBL" id="NDJ93239.1"/>
    </source>
</evidence>
<dbReference type="PRINTS" id="PR00094">
    <property type="entry name" value="ADENYLTKNASE"/>
</dbReference>
<dbReference type="PANTHER" id="PTHR23359">
    <property type="entry name" value="NUCLEOTIDE KINASE"/>
    <property type="match status" value="1"/>
</dbReference>
<dbReference type="InterPro" id="IPR027417">
    <property type="entry name" value="P-loop_NTPase"/>
</dbReference>
<comment type="similarity">
    <text evidence="4">Belongs to the adenylate kinase family.</text>
</comment>
<evidence type="ECO:0000256" key="2">
    <source>
        <dbReference type="ARBA" id="ARBA00022741"/>
    </source>
</evidence>
<protein>
    <submittedName>
        <fullName evidence="5">UMP-CMP kinase (Trinotate prediction)</fullName>
    </submittedName>
</protein>
<proteinExistence type="inferred from homology"/>
<dbReference type="InterPro" id="IPR033690">
    <property type="entry name" value="Adenylat_kinase_CS"/>
</dbReference>
<keyword evidence="3 4" id="KW-0418">Kinase</keyword>
<dbReference type="CDD" id="cd01428">
    <property type="entry name" value="ADK"/>
    <property type="match status" value="1"/>
</dbReference>
<evidence type="ECO:0000256" key="4">
    <source>
        <dbReference type="RuleBase" id="RU003330"/>
    </source>
</evidence>
<dbReference type="EMBL" id="GHBP01002947">
    <property type="protein sequence ID" value="NDJ93239.1"/>
    <property type="molecule type" value="Transcribed_RNA"/>
</dbReference>
<organism evidence="5">
    <name type="scientific">Henneguya salminicola</name>
    <name type="common">Myxosporean</name>
    <dbReference type="NCBI Taxonomy" id="69463"/>
    <lineage>
        <taxon>Eukaryota</taxon>
        <taxon>Metazoa</taxon>
        <taxon>Cnidaria</taxon>
        <taxon>Myxozoa</taxon>
        <taxon>Myxosporea</taxon>
        <taxon>Bivalvulida</taxon>
        <taxon>Platysporina</taxon>
        <taxon>Myxobolidae</taxon>
        <taxon>Henneguya</taxon>
    </lineage>
</organism>
<dbReference type="AlphaFoldDB" id="A0A6G3MGW4"/>
<dbReference type="GO" id="GO:0019205">
    <property type="term" value="F:nucleobase-containing compound kinase activity"/>
    <property type="evidence" value="ECO:0007669"/>
    <property type="project" value="InterPro"/>
</dbReference>
<keyword evidence="1 4" id="KW-0808">Transferase</keyword>
<dbReference type="OrthoDB" id="442176at2759"/>
<dbReference type="HAMAP" id="MF_00235">
    <property type="entry name" value="Adenylate_kinase_Adk"/>
    <property type="match status" value="1"/>
</dbReference>
<dbReference type="PROSITE" id="PS00113">
    <property type="entry name" value="ADENYLATE_KINASE"/>
    <property type="match status" value="1"/>
</dbReference>
<dbReference type="SUPFAM" id="SSF52540">
    <property type="entry name" value="P-loop containing nucleoside triphosphate hydrolases"/>
    <property type="match status" value="1"/>
</dbReference>
<evidence type="ECO:0000256" key="3">
    <source>
        <dbReference type="ARBA" id="ARBA00022777"/>
    </source>
</evidence>